<keyword evidence="3" id="KW-1185">Reference proteome</keyword>
<comment type="caution">
    <text evidence="2">The sequence shown here is derived from an EMBL/GenBank/DDBJ whole genome shotgun (WGS) entry which is preliminary data.</text>
</comment>
<feature type="compositionally biased region" description="Basic and acidic residues" evidence="1">
    <location>
        <begin position="361"/>
        <end position="371"/>
    </location>
</feature>
<feature type="region of interest" description="Disordered" evidence="1">
    <location>
        <begin position="347"/>
        <end position="382"/>
    </location>
</feature>
<feature type="non-terminal residue" evidence="2">
    <location>
        <position position="1"/>
    </location>
</feature>
<gene>
    <name evidence="2" type="ORF">ALEPTO_LOCUS10718</name>
</gene>
<evidence type="ECO:0000313" key="3">
    <source>
        <dbReference type="Proteomes" id="UP000789508"/>
    </source>
</evidence>
<reference evidence="2" key="1">
    <citation type="submission" date="2021-06" db="EMBL/GenBank/DDBJ databases">
        <authorList>
            <person name="Kallberg Y."/>
            <person name="Tangrot J."/>
            <person name="Rosling A."/>
        </authorList>
    </citation>
    <scope>NUCLEOTIDE SEQUENCE</scope>
    <source>
        <strain evidence="2">FL130A</strain>
    </source>
</reference>
<dbReference type="OrthoDB" id="2430512at2759"/>
<feature type="non-terminal residue" evidence="2">
    <location>
        <position position="566"/>
    </location>
</feature>
<feature type="compositionally biased region" description="Polar residues" evidence="1">
    <location>
        <begin position="17"/>
        <end position="29"/>
    </location>
</feature>
<feature type="region of interest" description="Disordered" evidence="1">
    <location>
        <begin position="1"/>
        <end position="41"/>
    </location>
</feature>
<sequence>TSSRSIITTREPDKEPSTNIPEQPETNAMAQNTQDTTAEDTTAQNITSTLDALHLDPPITPPETVESLRAYEKEPGEAQKFLDRMEDGFTWPASMPDNIRRQVFWGFTDDVDAPEGDLDRETAANFLYFFNSLDKGMFDEHQKDWVLVYGQKVVKYGSDEYTNQQLSDLEDEMPGAIYIPVDPLLREKYFHPVPAARAVKSQRSNYGEHLLKVRVKKVGSEDQTSVILDYQFYEPLDNNKLYKTVLDTGAPETILPFNVRRRLGKSGWYSSSTTALGYGAPARLILARDPFLVSIGDDNGWSNWVQTNTLRVWESKPGDQVDSSLIGDDVLDEFNYVHRRKNDDIKEIKQSSANTSISPEIKSDNTHEQTASRKAGLHLSRNKPCEKVRPKVPLEQNSKSVLIQPEETKVSHDYIVTQDFIQEVSSGFTDEEIIEVIDVLTTNTTIEVELAHLFLKVNIEGKNTIQAKQRDFITDSEKTIIPGYNKTPFWNNFGNLTESEKVRPKVPLDQNDVVNHVSNTESTDIISRADMIKKTSSIAQKSVPPIFEPEVDVSISPVSVNSKTKI</sequence>
<accession>A0A9N9EHT2</accession>
<feature type="compositionally biased region" description="Low complexity" evidence="1">
    <location>
        <begin position="30"/>
        <end position="41"/>
    </location>
</feature>
<dbReference type="InterPro" id="IPR021109">
    <property type="entry name" value="Peptidase_aspartic_dom_sf"/>
</dbReference>
<proteinExistence type="predicted"/>
<evidence type="ECO:0000313" key="2">
    <source>
        <dbReference type="EMBL" id="CAG8675440.1"/>
    </source>
</evidence>
<protein>
    <submittedName>
        <fullName evidence="2">2608_t:CDS:1</fullName>
    </submittedName>
</protein>
<dbReference type="AlphaFoldDB" id="A0A9N9EHT2"/>
<dbReference type="Proteomes" id="UP000789508">
    <property type="component" value="Unassembled WGS sequence"/>
</dbReference>
<dbReference type="EMBL" id="CAJVPS010013160">
    <property type="protein sequence ID" value="CAG8675440.1"/>
    <property type="molecule type" value="Genomic_DNA"/>
</dbReference>
<name>A0A9N9EHT2_9GLOM</name>
<organism evidence="2 3">
    <name type="scientific">Ambispora leptoticha</name>
    <dbReference type="NCBI Taxonomy" id="144679"/>
    <lineage>
        <taxon>Eukaryota</taxon>
        <taxon>Fungi</taxon>
        <taxon>Fungi incertae sedis</taxon>
        <taxon>Mucoromycota</taxon>
        <taxon>Glomeromycotina</taxon>
        <taxon>Glomeromycetes</taxon>
        <taxon>Archaeosporales</taxon>
        <taxon>Ambisporaceae</taxon>
        <taxon>Ambispora</taxon>
    </lineage>
</organism>
<evidence type="ECO:0000256" key="1">
    <source>
        <dbReference type="SAM" id="MobiDB-lite"/>
    </source>
</evidence>
<dbReference type="SUPFAM" id="SSF50630">
    <property type="entry name" value="Acid proteases"/>
    <property type="match status" value="1"/>
</dbReference>